<feature type="non-terminal residue" evidence="1">
    <location>
        <position position="93"/>
    </location>
</feature>
<proteinExistence type="predicted"/>
<protein>
    <submittedName>
        <fullName evidence="1">(rape) hypothetical protein</fullName>
    </submittedName>
</protein>
<evidence type="ECO:0000313" key="1">
    <source>
        <dbReference type="EMBL" id="CAF2045861.1"/>
    </source>
</evidence>
<reference evidence="1" key="1">
    <citation type="submission" date="2021-01" db="EMBL/GenBank/DDBJ databases">
        <authorList>
            <consortium name="Genoscope - CEA"/>
            <person name="William W."/>
        </authorList>
    </citation>
    <scope>NUCLEOTIDE SEQUENCE</scope>
</reference>
<gene>
    <name evidence="1" type="ORF">DARMORV10_A09P41090.1</name>
</gene>
<name>A0A816P9H3_BRANA</name>
<accession>A0A816P9H3</accession>
<organism evidence="1">
    <name type="scientific">Brassica napus</name>
    <name type="common">Rape</name>
    <dbReference type="NCBI Taxonomy" id="3708"/>
    <lineage>
        <taxon>Eukaryota</taxon>
        <taxon>Viridiplantae</taxon>
        <taxon>Streptophyta</taxon>
        <taxon>Embryophyta</taxon>
        <taxon>Tracheophyta</taxon>
        <taxon>Spermatophyta</taxon>
        <taxon>Magnoliopsida</taxon>
        <taxon>eudicotyledons</taxon>
        <taxon>Gunneridae</taxon>
        <taxon>Pentapetalae</taxon>
        <taxon>rosids</taxon>
        <taxon>malvids</taxon>
        <taxon>Brassicales</taxon>
        <taxon>Brassicaceae</taxon>
        <taxon>Brassiceae</taxon>
        <taxon>Brassica</taxon>
    </lineage>
</organism>
<dbReference type="Proteomes" id="UP001295469">
    <property type="component" value="Chromosome A09"/>
</dbReference>
<sequence length="93" mass="10725">LATKSNGKSPVSSASDEEVMFFRDISLGTHETQLRFRLIHFWEAWNPDAYWPGDAPHRRKGYMKSSIFLPLGTVIQGFISPGRIQKYLPKMKR</sequence>
<dbReference type="EMBL" id="HG994363">
    <property type="protein sequence ID" value="CAF2045861.1"/>
    <property type="molecule type" value="Genomic_DNA"/>
</dbReference>
<dbReference type="AlphaFoldDB" id="A0A816P9H3"/>